<dbReference type="CDD" id="cd13134">
    <property type="entry name" value="MATE_like_8"/>
    <property type="match status" value="1"/>
</dbReference>
<keyword evidence="1" id="KW-1133">Transmembrane helix</keyword>
<comment type="caution">
    <text evidence="2">The sequence shown here is derived from an EMBL/GenBank/DDBJ whole genome shotgun (WGS) entry which is preliminary data.</text>
</comment>
<feature type="transmembrane region" description="Helical" evidence="1">
    <location>
        <begin position="276"/>
        <end position="295"/>
    </location>
</feature>
<evidence type="ECO:0000256" key="1">
    <source>
        <dbReference type="SAM" id="Phobius"/>
    </source>
</evidence>
<dbReference type="PANTHER" id="PTHR42925">
    <property type="entry name" value="MULTIDRUG AND TOXIN EFFLUX PROTEIN MATE FAMILY"/>
    <property type="match status" value="1"/>
</dbReference>
<feature type="transmembrane region" description="Helical" evidence="1">
    <location>
        <begin position="56"/>
        <end position="76"/>
    </location>
</feature>
<dbReference type="PANTHER" id="PTHR42925:SF1">
    <property type="entry name" value="VIRULENCE FACTOR MVIN"/>
    <property type="match status" value="1"/>
</dbReference>
<feature type="transmembrane region" description="Helical" evidence="1">
    <location>
        <begin position="211"/>
        <end position="235"/>
    </location>
</feature>
<evidence type="ECO:0000313" key="2">
    <source>
        <dbReference type="EMBL" id="GED27217.1"/>
    </source>
</evidence>
<protein>
    <recommendedName>
        <fullName evidence="4">MATE family efflux transporter</fullName>
    </recommendedName>
</protein>
<dbReference type="InterPro" id="IPR002528">
    <property type="entry name" value="MATE_fam"/>
</dbReference>
<evidence type="ECO:0008006" key="4">
    <source>
        <dbReference type="Google" id="ProtNLM"/>
    </source>
</evidence>
<feature type="transmembrane region" description="Helical" evidence="1">
    <location>
        <begin position="144"/>
        <end position="164"/>
    </location>
</feature>
<feature type="transmembrane region" description="Helical" evidence="1">
    <location>
        <begin position="247"/>
        <end position="270"/>
    </location>
</feature>
<dbReference type="EMBL" id="BJOD01000037">
    <property type="protein sequence ID" value="GED27217.1"/>
    <property type="molecule type" value="Genomic_DNA"/>
</dbReference>
<dbReference type="Proteomes" id="UP000317180">
    <property type="component" value="Unassembled WGS sequence"/>
</dbReference>
<evidence type="ECO:0000313" key="3">
    <source>
        <dbReference type="Proteomes" id="UP000317180"/>
    </source>
</evidence>
<keyword evidence="1" id="KW-0472">Membrane</keyword>
<dbReference type="NCBIfam" id="TIGR00797">
    <property type="entry name" value="matE"/>
    <property type="match status" value="1"/>
</dbReference>
<reference evidence="2 3" key="1">
    <citation type="submission" date="2019-06" db="EMBL/GenBank/DDBJ databases">
        <title>Whole genome shotgun sequence of Brevibacillus agri NBRC 15538.</title>
        <authorList>
            <person name="Hosoyama A."/>
            <person name="Uohara A."/>
            <person name="Ohji S."/>
            <person name="Ichikawa N."/>
        </authorList>
    </citation>
    <scope>NUCLEOTIDE SEQUENCE [LARGE SCALE GENOMIC DNA]</scope>
    <source>
        <strain evidence="2 3">NBRC 15538</strain>
    </source>
</reference>
<sequence length="310" mass="34670">MFLQALINTLASMIRTYGFTKESMFISLGINVIHVIGNYLLIFGRFGFPELGVEGAAISTVLSRALGLIVFFWAFYRLIEVKVGFKEYVAIKRSYVGKICRVGIPAACEQIMYHACQLVFFYYVTFLGAASLASRQYVLQLSMFIYLFSVAIGMGTAIITGKLVGAGRPDEAYGRVWKSLRWGLLYTAVVNTLIIVFREPIMGMFTTDPQVLQISSTIILLSILLETGRVFNIVLINSLRAAGDTQFPVYMGLISMIGISLPLGYVLAFYAGLGLAGVWLAVATDEWIRGIMMFFRWRSRAWERKTLIDP</sequence>
<keyword evidence="3" id="KW-1185">Reference proteome</keyword>
<dbReference type="Pfam" id="PF01554">
    <property type="entry name" value="MatE"/>
    <property type="match status" value="1"/>
</dbReference>
<accession>A0ABQ0STJ9</accession>
<gene>
    <name evidence="2" type="ORF">BAG01nite_33190</name>
</gene>
<proteinExistence type="predicted"/>
<feature type="transmembrane region" description="Helical" evidence="1">
    <location>
        <begin position="23"/>
        <end position="44"/>
    </location>
</feature>
<keyword evidence="1" id="KW-0812">Transmembrane</keyword>
<feature type="transmembrane region" description="Helical" evidence="1">
    <location>
        <begin position="120"/>
        <end position="138"/>
    </location>
</feature>
<dbReference type="InterPro" id="IPR047135">
    <property type="entry name" value="YsiQ"/>
</dbReference>
<name>A0ABQ0STJ9_9BACL</name>
<feature type="transmembrane region" description="Helical" evidence="1">
    <location>
        <begin position="184"/>
        <end position="205"/>
    </location>
</feature>
<organism evidence="2 3">
    <name type="scientific">Brevibacillus agri</name>
    <dbReference type="NCBI Taxonomy" id="51101"/>
    <lineage>
        <taxon>Bacteria</taxon>
        <taxon>Bacillati</taxon>
        <taxon>Bacillota</taxon>
        <taxon>Bacilli</taxon>
        <taxon>Bacillales</taxon>
        <taxon>Paenibacillaceae</taxon>
        <taxon>Brevibacillus</taxon>
    </lineage>
</organism>